<organism evidence="18 19">
    <name type="scientific">Pinctada imbricata</name>
    <name type="common">Atlantic pearl-oyster</name>
    <name type="synonym">Pinctada martensii</name>
    <dbReference type="NCBI Taxonomy" id="66713"/>
    <lineage>
        <taxon>Eukaryota</taxon>
        <taxon>Metazoa</taxon>
        <taxon>Spiralia</taxon>
        <taxon>Lophotrochozoa</taxon>
        <taxon>Mollusca</taxon>
        <taxon>Bivalvia</taxon>
        <taxon>Autobranchia</taxon>
        <taxon>Pteriomorphia</taxon>
        <taxon>Pterioida</taxon>
        <taxon>Pterioidea</taxon>
        <taxon>Pteriidae</taxon>
        <taxon>Pinctada</taxon>
    </lineage>
</organism>
<dbReference type="GO" id="GO:0007018">
    <property type="term" value="P:microtubule-based movement"/>
    <property type="evidence" value="ECO:0007669"/>
    <property type="project" value="InterPro"/>
</dbReference>
<evidence type="ECO:0000313" key="19">
    <source>
        <dbReference type="Proteomes" id="UP001186944"/>
    </source>
</evidence>
<evidence type="ECO:0000256" key="1">
    <source>
        <dbReference type="ARBA" id="ARBA00004138"/>
    </source>
</evidence>
<feature type="coiled-coil region" evidence="15">
    <location>
        <begin position="396"/>
        <end position="423"/>
    </location>
</feature>
<evidence type="ECO:0000256" key="15">
    <source>
        <dbReference type="SAM" id="Coils"/>
    </source>
</evidence>
<evidence type="ECO:0000259" key="17">
    <source>
        <dbReference type="PROSITE" id="PS50067"/>
    </source>
</evidence>
<evidence type="ECO:0000256" key="14">
    <source>
        <dbReference type="RuleBase" id="RU000394"/>
    </source>
</evidence>
<keyword evidence="8" id="KW-0969">Cilium</keyword>
<evidence type="ECO:0000313" key="18">
    <source>
        <dbReference type="EMBL" id="KAK3089386.1"/>
    </source>
</evidence>
<comment type="similarity">
    <text evidence="13 14">Belongs to the TRAFAC class myosin-kinesin ATPase superfamily. Kinesin family.</text>
</comment>
<dbReference type="PANTHER" id="PTHR47968:SF13">
    <property type="entry name" value="KINESIN-LIKE PROTEIN KIF19 ISOFORM X1"/>
    <property type="match status" value="1"/>
</dbReference>
<feature type="domain" description="Kinesin motor" evidence="17">
    <location>
        <begin position="46"/>
        <end position="381"/>
    </location>
</feature>
<dbReference type="FunFam" id="3.40.850.10:FF:000037">
    <property type="entry name" value="kinesin-like protein KIF19"/>
    <property type="match status" value="1"/>
</dbReference>
<comment type="subcellular location">
    <subcellularLocation>
        <location evidence="1">Cell projection</location>
        <location evidence="1">Cilium</location>
    </subcellularLocation>
    <subcellularLocation>
        <location evidence="2">Cytoplasm</location>
        <location evidence="2">Cytoskeleton</location>
    </subcellularLocation>
</comment>
<keyword evidence="19" id="KW-1185">Reference proteome</keyword>
<dbReference type="InterPro" id="IPR027640">
    <property type="entry name" value="Kinesin-like_fam"/>
</dbReference>
<evidence type="ECO:0000256" key="10">
    <source>
        <dbReference type="ARBA" id="ARBA00023212"/>
    </source>
</evidence>
<dbReference type="SMART" id="SM00129">
    <property type="entry name" value="KISc"/>
    <property type="match status" value="1"/>
</dbReference>
<proteinExistence type="inferred from homology"/>
<name>A0AA88Y4L3_PINIB</name>
<dbReference type="InterPro" id="IPR019821">
    <property type="entry name" value="Kinesin_motor_CS"/>
</dbReference>
<dbReference type="PROSITE" id="PS00411">
    <property type="entry name" value="KINESIN_MOTOR_1"/>
    <property type="match status" value="1"/>
</dbReference>
<keyword evidence="10" id="KW-0206">Cytoskeleton</keyword>
<dbReference type="GO" id="GO:0003777">
    <property type="term" value="F:microtubule motor activity"/>
    <property type="evidence" value="ECO:0007669"/>
    <property type="project" value="InterPro"/>
</dbReference>
<dbReference type="Pfam" id="PF00225">
    <property type="entry name" value="Kinesin"/>
    <property type="match status" value="1"/>
</dbReference>
<dbReference type="InterPro" id="IPR036961">
    <property type="entry name" value="Kinesin_motor_dom_sf"/>
</dbReference>
<feature type="compositionally biased region" description="Polar residues" evidence="16">
    <location>
        <begin position="632"/>
        <end position="647"/>
    </location>
</feature>
<keyword evidence="9 13" id="KW-0505">Motor protein</keyword>
<evidence type="ECO:0000256" key="12">
    <source>
        <dbReference type="ARBA" id="ARBA00055376"/>
    </source>
</evidence>
<evidence type="ECO:0000256" key="13">
    <source>
        <dbReference type="PROSITE-ProRule" id="PRU00283"/>
    </source>
</evidence>
<dbReference type="InterPro" id="IPR001752">
    <property type="entry name" value="Kinesin_motor_dom"/>
</dbReference>
<reference evidence="18" key="1">
    <citation type="submission" date="2019-08" db="EMBL/GenBank/DDBJ databases">
        <title>The improved chromosome-level genome for the pearl oyster Pinctada fucata martensii using PacBio sequencing and Hi-C.</title>
        <authorList>
            <person name="Zheng Z."/>
        </authorList>
    </citation>
    <scope>NUCLEOTIDE SEQUENCE</scope>
    <source>
        <strain evidence="18">ZZ-2019</strain>
        <tissue evidence="18">Adductor muscle</tissue>
    </source>
</reference>
<evidence type="ECO:0000256" key="6">
    <source>
        <dbReference type="ARBA" id="ARBA00022840"/>
    </source>
</evidence>
<protein>
    <recommendedName>
        <fullName evidence="14">Kinesin-like protein</fullName>
    </recommendedName>
</protein>
<accession>A0AA88Y4L3</accession>
<dbReference type="InterPro" id="IPR027417">
    <property type="entry name" value="P-loop_NTPase"/>
</dbReference>
<dbReference type="Proteomes" id="UP001186944">
    <property type="component" value="Unassembled WGS sequence"/>
</dbReference>
<dbReference type="EMBL" id="VSWD01000010">
    <property type="protein sequence ID" value="KAK3089386.1"/>
    <property type="molecule type" value="Genomic_DNA"/>
</dbReference>
<keyword evidence="4 14" id="KW-0493">Microtubule</keyword>
<evidence type="ECO:0000256" key="7">
    <source>
        <dbReference type="ARBA" id="ARBA00023054"/>
    </source>
</evidence>
<keyword evidence="5 13" id="KW-0547">Nucleotide-binding</keyword>
<feature type="compositionally biased region" description="Polar residues" evidence="16">
    <location>
        <begin position="724"/>
        <end position="739"/>
    </location>
</feature>
<evidence type="ECO:0000256" key="9">
    <source>
        <dbReference type="ARBA" id="ARBA00023175"/>
    </source>
</evidence>
<dbReference type="PANTHER" id="PTHR47968">
    <property type="entry name" value="CENTROMERE PROTEIN E"/>
    <property type="match status" value="1"/>
</dbReference>
<dbReference type="GO" id="GO:0005929">
    <property type="term" value="C:cilium"/>
    <property type="evidence" value="ECO:0007669"/>
    <property type="project" value="UniProtKB-SubCell"/>
</dbReference>
<sequence>MAKICENYVQKISKDIARWLGYDATGPRFQKFKKILLTEIKPFLTTTQVALRIRPLNEDEILMGATQIAHKVQAKMVVLMDPMEDPEDVLRANRSREKKYVFDYTFDGAASQENVFKTTSQFLIPNVISGYNATVFAYGATGAGKTYTMLGTDDEPGIMARALNDLFLEMDKTSDDMAYKVTMSYLEIYNEMIRDLLNPSAGILDLREDAKGGVQVAGLSEVTARSTNEVMKMLLKGNKERTQEPTAANKTSSRSHAVLQVMIKQQNKVRNTQQEVRMGKLFMIDLAGSERAANTHNRGKRMVEGAHINRSLLALGNCINALTDQKGSKYVNYRDSKLTRLLKDALGGNCKTVMIAHISPASIHFEESRNTLVYADRAKHIKTKVRRNVTDVSFHIAQYTNIIQELREEILRLRHRLQDKTTSPKSGSPHSGANIQVVQAEVLAAKRIELNKLKEQLLISFKDQMELRKSLMELNNATMEISLETNRNQLIISEWDVERTKSARREGNDREHNIEASKDLEDLYNLYKQEREDRMLLEDSGHLSPELRLKAPSLVSNYRSILQDDPEQLGTLLEVDERSQRSRNTLSPSYGDDKIFSRRDKWANDGSLTGAWRNETSLSNGDQGSHLDNVESGKSSPSKLSHTDRTVITTGTRNIAALAAKKRSKAHNDLLNLERQFGGEPRSLGLSSQARDSYLSQSSLANHDRKYGDSVLPTIKTTSDDNLDNISTGTKHSINTDSTLPPIRDGRVGRGDNRRNRRTKGYEYGYSPQVCIILHPTGV</sequence>
<dbReference type="AlphaFoldDB" id="A0AA88Y4L3"/>
<keyword evidence="3" id="KW-0963">Cytoplasm</keyword>
<dbReference type="GO" id="GO:0008017">
    <property type="term" value="F:microtubule binding"/>
    <property type="evidence" value="ECO:0007669"/>
    <property type="project" value="InterPro"/>
</dbReference>
<feature type="compositionally biased region" description="Basic and acidic residues" evidence="16">
    <location>
        <begin position="744"/>
        <end position="754"/>
    </location>
</feature>
<evidence type="ECO:0000256" key="4">
    <source>
        <dbReference type="ARBA" id="ARBA00022701"/>
    </source>
</evidence>
<evidence type="ECO:0000256" key="2">
    <source>
        <dbReference type="ARBA" id="ARBA00004245"/>
    </source>
</evidence>
<feature type="compositionally biased region" description="Polar residues" evidence="16">
    <location>
        <begin position="614"/>
        <end position="623"/>
    </location>
</feature>
<comment type="caution">
    <text evidence="18">The sequence shown here is derived from an EMBL/GenBank/DDBJ whole genome shotgun (WGS) entry which is preliminary data.</text>
</comment>
<feature type="region of interest" description="Disordered" evidence="16">
    <location>
        <begin position="612"/>
        <end position="647"/>
    </location>
</feature>
<evidence type="ECO:0000256" key="3">
    <source>
        <dbReference type="ARBA" id="ARBA00022490"/>
    </source>
</evidence>
<dbReference type="CDD" id="cd01370">
    <property type="entry name" value="KISc_KIP3_like"/>
    <property type="match status" value="1"/>
</dbReference>
<keyword evidence="6 13" id="KW-0067">ATP-binding</keyword>
<evidence type="ECO:0000256" key="16">
    <source>
        <dbReference type="SAM" id="MobiDB-lite"/>
    </source>
</evidence>
<keyword evidence="7 15" id="KW-0175">Coiled coil</keyword>
<dbReference type="PROSITE" id="PS50067">
    <property type="entry name" value="KINESIN_MOTOR_2"/>
    <property type="match status" value="1"/>
</dbReference>
<comment type="function">
    <text evidence="12">Plus end-directed microtubule-dependent motor protein that regulates the length of motile cilia by mediating depolymerization of microtubules at ciliary tips.</text>
</comment>
<evidence type="ECO:0000256" key="8">
    <source>
        <dbReference type="ARBA" id="ARBA00023069"/>
    </source>
</evidence>
<gene>
    <name evidence="18" type="ORF">FSP39_003176</name>
</gene>
<feature type="binding site" evidence="13">
    <location>
        <begin position="139"/>
        <end position="146"/>
    </location>
    <ligand>
        <name>ATP</name>
        <dbReference type="ChEBI" id="CHEBI:30616"/>
    </ligand>
</feature>
<dbReference type="SUPFAM" id="SSF52540">
    <property type="entry name" value="P-loop containing nucleoside triphosphate hydrolases"/>
    <property type="match status" value="1"/>
</dbReference>
<evidence type="ECO:0000256" key="11">
    <source>
        <dbReference type="ARBA" id="ARBA00023273"/>
    </source>
</evidence>
<dbReference type="PRINTS" id="PR00380">
    <property type="entry name" value="KINESINHEAVY"/>
</dbReference>
<dbReference type="Gene3D" id="3.40.850.10">
    <property type="entry name" value="Kinesin motor domain"/>
    <property type="match status" value="1"/>
</dbReference>
<feature type="region of interest" description="Disordered" evidence="16">
    <location>
        <begin position="716"/>
        <end position="761"/>
    </location>
</feature>
<keyword evidence="11" id="KW-0966">Cell projection</keyword>
<dbReference type="GO" id="GO:0005524">
    <property type="term" value="F:ATP binding"/>
    <property type="evidence" value="ECO:0007669"/>
    <property type="project" value="UniProtKB-UniRule"/>
</dbReference>
<dbReference type="GO" id="GO:0005874">
    <property type="term" value="C:microtubule"/>
    <property type="evidence" value="ECO:0007669"/>
    <property type="project" value="UniProtKB-KW"/>
</dbReference>
<evidence type="ECO:0000256" key="5">
    <source>
        <dbReference type="ARBA" id="ARBA00022741"/>
    </source>
</evidence>